<dbReference type="PANTHER" id="PTHR46358">
    <property type="entry name" value="TONSOKU-LIKE PROTEIN"/>
    <property type="match status" value="1"/>
</dbReference>
<dbReference type="PRINTS" id="PR01415">
    <property type="entry name" value="ANKYRIN"/>
</dbReference>
<keyword evidence="3" id="KW-0677">Repeat</keyword>
<dbReference type="Pfam" id="PF13176">
    <property type="entry name" value="TPR_7"/>
    <property type="match status" value="1"/>
</dbReference>
<feature type="repeat" description="ANK" evidence="5">
    <location>
        <begin position="479"/>
        <end position="511"/>
    </location>
</feature>
<feature type="region of interest" description="Disordered" evidence="7">
    <location>
        <begin position="600"/>
        <end position="721"/>
    </location>
</feature>
<evidence type="ECO:0000256" key="7">
    <source>
        <dbReference type="SAM" id="MobiDB-lite"/>
    </source>
</evidence>
<dbReference type="Pfam" id="PF13424">
    <property type="entry name" value="TPR_12"/>
    <property type="match status" value="1"/>
</dbReference>
<evidence type="ECO:0000313" key="8">
    <source>
        <dbReference type="EMBL" id="WAR12746.1"/>
    </source>
</evidence>
<evidence type="ECO:0000256" key="1">
    <source>
        <dbReference type="ARBA" id="ARBA00004123"/>
    </source>
</evidence>
<dbReference type="Gene3D" id="1.25.40.20">
    <property type="entry name" value="Ankyrin repeat-containing domain"/>
    <property type="match status" value="1"/>
</dbReference>
<reference evidence="8" key="1">
    <citation type="submission" date="2022-11" db="EMBL/GenBank/DDBJ databases">
        <title>Centuries of genome instability and evolution in soft-shell clam transmissible cancer (bioRxiv).</title>
        <authorList>
            <person name="Hart S.F.M."/>
            <person name="Yonemitsu M.A."/>
            <person name="Giersch R.M."/>
            <person name="Beal B.F."/>
            <person name="Arriagada G."/>
            <person name="Davis B.W."/>
            <person name="Ostrander E.A."/>
            <person name="Goff S.P."/>
            <person name="Metzger M.J."/>
        </authorList>
    </citation>
    <scope>NUCLEOTIDE SEQUENCE</scope>
    <source>
        <strain evidence="8">MELC-2E11</strain>
        <tissue evidence="8">Siphon/mantle</tissue>
    </source>
</reference>
<gene>
    <name evidence="8" type="ORF">MAR_026926</name>
</gene>
<dbReference type="Proteomes" id="UP001164746">
    <property type="component" value="Chromosome 8"/>
</dbReference>
<dbReference type="PROSITE" id="PS50088">
    <property type="entry name" value="ANK_REPEAT"/>
    <property type="match status" value="2"/>
</dbReference>
<dbReference type="InterPro" id="IPR019734">
    <property type="entry name" value="TPR_rpt"/>
</dbReference>
<dbReference type="Gene3D" id="3.80.10.10">
    <property type="entry name" value="Ribonuclease Inhibitor"/>
    <property type="match status" value="1"/>
</dbReference>
<feature type="compositionally biased region" description="Polar residues" evidence="7">
    <location>
        <begin position="668"/>
        <end position="685"/>
    </location>
</feature>
<dbReference type="PROSITE" id="PS50297">
    <property type="entry name" value="ANK_REP_REGION"/>
    <property type="match status" value="2"/>
</dbReference>
<feature type="repeat" description="ANK" evidence="5">
    <location>
        <begin position="515"/>
        <end position="547"/>
    </location>
</feature>
<dbReference type="SMART" id="SM00028">
    <property type="entry name" value="TPR"/>
    <property type="match status" value="3"/>
</dbReference>
<keyword evidence="4" id="KW-0539">Nucleus</keyword>
<dbReference type="InterPro" id="IPR052311">
    <property type="entry name" value="MMS22L-TONSL_complex_comp"/>
</dbReference>
<evidence type="ECO:0000256" key="6">
    <source>
        <dbReference type="PROSITE-ProRule" id="PRU00339"/>
    </source>
</evidence>
<feature type="compositionally biased region" description="Acidic residues" evidence="7">
    <location>
        <begin position="695"/>
        <end position="705"/>
    </location>
</feature>
<dbReference type="PROSITE" id="PS50005">
    <property type="entry name" value="TPR"/>
    <property type="match status" value="1"/>
</dbReference>
<evidence type="ECO:0000256" key="2">
    <source>
        <dbReference type="ARBA" id="ARBA00022614"/>
    </source>
</evidence>
<feature type="repeat" description="TPR" evidence="6">
    <location>
        <begin position="125"/>
        <end position="158"/>
    </location>
</feature>
<dbReference type="InterPro" id="IPR011990">
    <property type="entry name" value="TPR-like_helical_dom_sf"/>
</dbReference>
<evidence type="ECO:0000256" key="5">
    <source>
        <dbReference type="PROSITE-ProRule" id="PRU00023"/>
    </source>
</evidence>
<dbReference type="InterPro" id="IPR036770">
    <property type="entry name" value="Ankyrin_rpt-contain_sf"/>
</dbReference>
<keyword evidence="9" id="KW-1185">Reference proteome</keyword>
<dbReference type="SUPFAM" id="SSF48403">
    <property type="entry name" value="Ankyrin repeat"/>
    <property type="match status" value="1"/>
</dbReference>
<protein>
    <submittedName>
        <fullName evidence="8">TONSL-like protein</fullName>
    </submittedName>
</protein>
<name>A0ABY7F041_MYAAR</name>
<dbReference type="Pfam" id="PF12796">
    <property type="entry name" value="Ank_2"/>
    <property type="match status" value="1"/>
</dbReference>
<comment type="subcellular location">
    <subcellularLocation>
        <location evidence="1">Nucleus</location>
    </subcellularLocation>
</comment>
<dbReference type="Gene3D" id="1.25.40.10">
    <property type="entry name" value="Tetratricopeptide repeat domain"/>
    <property type="match status" value="2"/>
</dbReference>
<feature type="region of interest" description="Disordered" evidence="7">
    <location>
        <begin position="410"/>
        <end position="456"/>
    </location>
</feature>
<dbReference type="SUPFAM" id="SSF48452">
    <property type="entry name" value="TPR-like"/>
    <property type="match status" value="2"/>
</dbReference>
<dbReference type="InterPro" id="IPR002110">
    <property type="entry name" value="Ankyrin_rpt"/>
</dbReference>
<feature type="compositionally biased region" description="Polar residues" evidence="7">
    <location>
        <begin position="600"/>
        <end position="610"/>
    </location>
</feature>
<dbReference type="SMART" id="SM00248">
    <property type="entry name" value="ANK"/>
    <property type="match status" value="2"/>
</dbReference>
<evidence type="ECO:0000256" key="4">
    <source>
        <dbReference type="ARBA" id="ARBA00023242"/>
    </source>
</evidence>
<feature type="compositionally biased region" description="Acidic residues" evidence="7">
    <location>
        <begin position="414"/>
        <end position="451"/>
    </location>
</feature>
<dbReference type="EMBL" id="CP111019">
    <property type="protein sequence ID" value="WAR12746.1"/>
    <property type="molecule type" value="Genomic_DNA"/>
</dbReference>
<keyword evidence="5" id="KW-0040">ANK repeat</keyword>
<keyword evidence="6" id="KW-0802">TPR repeat</keyword>
<evidence type="ECO:0000256" key="3">
    <source>
        <dbReference type="ARBA" id="ARBA00022737"/>
    </source>
</evidence>
<organism evidence="8 9">
    <name type="scientific">Mya arenaria</name>
    <name type="common">Soft-shell clam</name>
    <dbReference type="NCBI Taxonomy" id="6604"/>
    <lineage>
        <taxon>Eukaryota</taxon>
        <taxon>Metazoa</taxon>
        <taxon>Spiralia</taxon>
        <taxon>Lophotrochozoa</taxon>
        <taxon>Mollusca</taxon>
        <taxon>Bivalvia</taxon>
        <taxon>Autobranchia</taxon>
        <taxon>Heteroconchia</taxon>
        <taxon>Euheterodonta</taxon>
        <taxon>Imparidentia</taxon>
        <taxon>Neoheterodontei</taxon>
        <taxon>Myida</taxon>
        <taxon>Myoidea</taxon>
        <taxon>Myidae</taxon>
        <taxon>Mya</taxon>
    </lineage>
</organism>
<dbReference type="SUPFAM" id="SSF52047">
    <property type="entry name" value="RNI-like"/>
    <property type="match status" value="1"/>
</dbReference>
<accession>A0ABY7F041</accession>
<keyword evidence="2" id="KW-0433">Leucine-rich repeat</keyword>
<sequence length="1123" mass="125816">MDDNDIKLLKKYNSKKKEAERKADFQDEAYHCTLVADIHSKYACRLLGECHCKRGDFDTALRLHERYLELASACNDKVEEQRALTTIGNTRLSRHGAATNKQAKLCEELKTDARIKPSEYSDMKSRLLYNLGLVYIDIEDTETSLTYLNKALQMFQSISQLDMLFQCQRALADLYQTTGRLAEVKKHLASASATAKRDKDRKAEAEAFQAMALVHVQLDEFPQARHLLKKADKVRLPESKRGLASTRETDHSARIPLYEKLADKAVDMGLLKPALKFYQKQLSHSMDAGVGKRELIPIHVSLAQTYADDRKYDKAVVHFQHEIQCRDGSEHEQICRSWLNIAVNQENGGVTNKVIQTSYVNAYNAAKKAGHRKLQVRSLVALSELLKLNGDKKGWEQTETKLSYIRDKYGISESDAEEESQAMEDDDDGGVDEEEVMSDLTDSEEEDEEEEKNVRVVRRPGNRKAHIFVGHPLNPQDNNGWTPLHEACNHGFIDIVQALVESGADMNNRGGQGCNGLTPLMDASSNGHREIMALLIKHGANVIAKDDRGQTALSYFEEYLDSAEERGDVQNLNLLETLREKMPEHRGGSRHADILTQKLTSALIPSSPESNQKRAWRKSGTRKPQGSWRGRVETDSDSDSSIGFSQKRKNVDCLGLLSSDGTRKRNRSSPNSSAKTLDRSGQSSSQKKRIRIEDSDSESSEDEAGTAEQLANVDNGKTDMDVSDDDINVTLTNIDNEIPMMFEDFDDFIIVESQNIPPEPPKTSFPTAGCSTSYSKNKVLSRKNNSSQKQCKLTDYGLVNLGTQEQSSRLHSTQGNYNLIPSTVSQAPVSNSIAVSNISRPGLGNVLRIKVQVEDTVLMIPVVDPDCSRTFAWLAEEVASRYKQMVGVRLKLSLGKEGARFAPTDLLESYLESRDQQPPMADTYREACKVQQCFTRISTTCWAPVMFQAKLSSPIWLSVPPEYSQSSEPYSTIQLFANSSSLDGCALQSLTMCDCNLAMEDVDYLTRLPLFAKHLQKINLSNNPKLTNQMLQDLIQSGCSESSMLEEVVMIDTGIVGPLSVEFIDIIAEKLEAALPLRRLEFSCNRLKKIDTDSLQQIWQDKFEDYAEVSFSNNTVVLSVKDR</sequence>
<dbReference type="InterPro" id="IPR032675">
    <property type="entry name" value="LRR_dom_sf"/>
</dbReference>
<proteinExistence type="predicted"/>
<evidence type="ECO:0000313" key="9">
    <source>
        <dbReference type="Proteomes" id="UP001164746"/>
    </source>
</evidence>
<dbReference type="PANTHER" id="PTHR46358:SF1">
    <property type="entry name" value="TONSOKU-LIKE PROTEIN"/>
    <property type="match status" value="1"/>
</dbReference>